<evidence type="ECO:0000256" key="13">
    <source>
        <dbReference type="ARBA" id="ARBA00030091"/>
    </source>
</evidence>
<dbReference type="PROSITE" id="PS50020">
    <property type="entry name" value="WW_DOMAIN_2"/>
    <property type="match status" value="1"/>
</dbReference>
<dbReference type="InterPro" id="IPR038190">
    <property type="entry name" value="SRI_sf"/>
</dbReference>
<keyword evidence="8" id="KW-0808">Transferase</keyword>
<evidence type="ECO:0000256" key="1">
    <source>
        <dbReference type="ARBA" id="ARBA00004123"/>
    </source>
</evidence>
<dbReference type="Gene3D" id="2.20.70.10">
    <property type="match status" value="1"/>
</dbReference>
<evidence type="ECO:0000259" key="19">
    <source>
        <dbReference type="PROSITE" id="PS51215"/>
    </source>
</evidence>
<evidence type="ECO:0000256" key="8">
    <source>
        <dbReference type="ARBA" id="ARBA00022679"/>
    </source>
</evidence>
<evidence type="ECO:0000256" key="15">
    <source>
        <dbReference type="SAM" id="MobiDB-lite"/>
    </source>
</evidence>
<dbReference type="SMART" id="SM00317">
    <property type="entry name" value="SET"/>
    <property type="match status" value="1"/>
</dbReference>
<dbReference type="InterPro" id="IPR050777">
    <property type="entry name" value="SET2_Histone-Lys_MeTrsfase"/>
</dbReference>
<sequence>MVKYESITLTSEDEASSYSTPPTENEIQLFTDYEDKTEDVKKQFVVLKENQYIGSLKNVFSATNEFMTCDCEQEMYDGVNVSCGADSDCINRLTNIECVNDQCGCGNDCLNQRFQRREYANISIFLTENKGYGVRANVDIAADTFIIEYIGDIVDGEEYKTRKEKYDSEAIKHFYFMMIQDNEIIDATKRASLARYCNHSCDPNAYIEKWVVNKRFRMGIFAKRNIKKGEEICFDYNVDRYGAEPQKCYCGASNCLGVMGGKTQSDTVSLLPHTITEALGVRAVDEKKWLKEQKKKGIKVTNDNDDSTVNVKFVKSLDLKPLDLSDIAKVSSCLMQPDLDLLVIDRILERFVATNEESLENLLIRFNRLHGIQALGNALKTLITSIGNSKSLNSEQKSVLGMIIYLFESWPKLKSKNSIHDSEIETSLNNLSSLNIPSDFQERIEVLINGWSDLKVIYKIPKKAEFNSAKPILDDRRSRLDEITDKSPVNKLPTGPASLTKVMPWGDLDVSALPDNRKVNGEPLPPGWEWTVDQRTGIIYYFNRNTQMTQWDKPDWSLHDEEEKRRRKERDREREREKELRDLKKLERERALQRQTEIKLEEEKSNILSSIIAQASRDNRSNTPSKPAKVVPKTVPKGPRSMTTGNGNSNGDGKSSSEASRLNNENFERKWMSLFASYVPNILKRYEAEIGRDNLKRCARDIAHLLTDKEVKRHAGKIVPNELSDERKIKVKAFCKNYMSKFLQKFDERKKRKSYSQDNLDSAKKQKV</sequence>
<gene>
    <name evidence="20" type="primary">SET2</name>
    <name evidence="20" type="ORF">C6P40_002077</name>
</gene>
<organism evidence="20 21">
    <name type="scientific">Pichia californica</name>
    <dbReference type="NCBI Taxonomy" id="460514"/>
    <lineage>
        <taxon>Eukaryota</taxon>
        <taxon>Fungi</taxon>
        <taxon>Dikarya</taxon>
        <taxon>Ascomycota</taxon>
        <taxon>Saccharomycotina</taxon>
        <taxon>Pichiomycetes</taxon>
        <taxon>Pichiales</taxon>
        <taxon>Pichiaceae</taxon>
        <taxon>Pichia</taxon>
    </lineage>
</organism>
<dbReference type="Pfam" id="PF17907">
    <property type="entry name" value="AWS"/>
    <property type="match status" value="1"/>
</dbReference>
<dbReference type="PROSITE" id="PS51215">
    <property type="entry name" value="AWS"/>
    <property type="match status" value="1"/>
</dbReference>
<dbReference type="InterPro" id="IPR013257">
    <property type="entry name" value="SRI"/>
</dbReference>
<dbReference type="InterPro" id="IPR006560">
    <property type="entry name" value="AWS_dom"/>
</dbReference>
<dbReference type="EC" id="2.1.1.359" evidence="3"/>
<dbReference type="GO" id="GO:0032259">
    <property type="term" value="P:methylation"/>
    <property type="evidence" value="ECO:0007669"/>
    <property type="project" value="UniProtKB-KW"/>
</dbReference>
<keyword evidence="7 20" id="KW-0489">Methyltransferase</keyword>
<dbReference type="PROSITE" id="PS50280">
    <property type="entry name" value="SET"/>
    <property type="match status" value="1"/>
</dbReference>
<proteinExistence type="predicted"/>
<dbReference type="SMART" id="SM00570">
    <property type="entry name" value="AWS"/>
    <property type="match status" value="1"/>
</dbReference>
<dbReference type="Proteomes" id="UP000697127">
    <property type="component" value="Unassembled WGS sequence"/>
</dbReference>
<evidence type="ECO:0000259" key="16">
    <source>
        <dbReference type="PROSITE" id="PS50020"/>
    </source>
</evidence>
<evidence type="ECO:0000256" key="5">
    <source>
        <dbReference type="ARBA" id="ARBA00022454"/>
    </source>
</evidence>
<dbReference type="InterPro" id="IPR025788">
    <property type="entry name" value="Set2_fungi"/>
</dbReference>
<dbReference type="SUPFAM" id="SSF51045">
    <property type="entry name" value="WW domain"/>
    <property type="match status" value="1"/>
</dbReference>
<evidence type="ECO:0000256" key="10">
    <source>
        <dbReference type="ARBA" id="ARBA00023015"/>
    </source>
</evidence>
<evidence type="ECO:0000256" key="14">
    <source>
        <dbReference type="ARBA" id="ARBA00047545"/>
    </source>
</evidence>
<dbReference type="InterPro" id="IPR046341">
    <property type="entry name" value="SET_dom_sf"/>
</dbReference>
<dbReference type="PROSITE" id="PS51568">
    <property type="entry name" value="SAM_MT43_SET2_1"/>
    <property type="match status" value="1"/>
</dbReference>
<dbReference type="SUPFAM" id="SSF82199">
    <property type="entry name" value="SET domain"/>
    <property type="match status" value="1"/>
</dbReference>
<dbReference type="Pfam" id="PF00397">
    <property type="entry name" value="WW"/>
    <property type="match status" value="1"/>
</dbReference>
<dbReference type="PROSITE" id="PS50868">
    <property type="entry name" value="POST_SET"/>
    <property type="match status" value="1"/>
</dbReference>
<evidence type="ECO:0000259" key="18">
    <source>
        <dbReference type="PROSITE" id="PS50868"/>
    </source>
</evidence>
<evidence type="ECO:0000256" key="9">
    <source>
        <dbReference type="ARBA" id="ARBA00022691"/>
    </source>
</evidence>
<dbReference type="InterPro" id="IPR044437">
    <property type="entry name" value="SETD2/Set2_SET"/>
</dbReference>
<keyword evidence="6" id="KW-0678">Repressor</keyword>
<evidence type="ECO:0000259" key="17">
    <source>
        <dbReference type="PROSITE" id="PS50280"/>
    </source>
</evidence>
<accession>A0A9P7BFU5</accession>
<evidence type="ECO:0000256" key="2">
    <source>
        <dbReference type="ARBA" id="ARBA00004286"/>
    </source>
</evidence>
<dbReference type="Gene3D" id="1.10.1740.100">
    <property type="entry name" value="Set2, Rpb1 interacting domain"/>
    <property type="match status" value="1"/>
</dbReference>
<dbReference type="OrthoDB" id="422362at2759"/>
<dbReference type="GO" id="GO:0140955">
    <property type="term" value="F:histone H3K36 trimethyltransferase activity"/>
    <property type="evidence" value="ECO:0007669"/>
    <property type="project" value="UniProtKB-EC"/>
</dbReference>
<dbReference type="Pfam" id="PF00856">
    <property type="entry name" value="SET"/>
    <property type="match status" value="1"/>
</dbReference>
<feature type="domain" description="WW" evidence="16">
    <location>
        <begin position="522"/>
        <end position="556"/>
    </location>
</feature>
<evidence type="ECO:0000256" key="6">
    <source>
        <dbReference type="ARBA" id="ARBA00022491"/>
    </source>
</evidence>
<keyword evidence="10" id="KW-0805">Transcription regulation</keyword>
<feature type="region of interest" description="Disordered" evidence="15">
    <location>
        <begin position="558"/>
        <end position="579"/>
    </location>
</feature>
<reference evidence="20" key="1">
    <citation type="submission" date="2020-11" db="EMBL/GenBank/DDBJ databases">
        <title>Kefir isolates.</title>
        <authorList>
            <person name="Marcisauskas S."/>
            <person name="Kim Y."/>
            <person name="Blasche S."/>
        </authorList>
    </citation>
    <scope>NUCLEOTIDE SEQUENCE</scope>
    <source>
        <strain evidence="20">Olga-1</strain>
    </source>
</reference>
<feature type="domain" description="AWS" evidence="19">
    <location>
        <begin position="64"/>
        <end position="118"/>
    </location>
</feature>
<comment type="caution">
    <text evidence="20">The sequence shown here is derived from an EMBL/GenBank/DDBJ whole genome shotgun (WGS) entry which is preliminary data.</text>
</comment>
<comment type="subcellular location">
    <subcellularLocation>
        <location evidence="2">Chromosome</location>
    </subcellularLocation>
    <subcellularLocation>
        <location evidence="1">Nucleus</location>
    </subcellularLocation>
</comment>
<feature type="region of interest" description="Disordered" evidence="15">
    <location>
        <begin position="749"/>
        <end position="768"/>
    </location>
</feature>
<keyword evidence="5" id="KW-0158">Chromosome</keyword>
<keyword evidence="9" id="KW-0949">S-adenosyl-L-methionine</keyword>
<dbReference type="GO" id="GO:0005694">
    <property type="term" value="C:chromosome"/>
    <property type="evidence" value="ECO:0007669"/>
    <property type="project" value="UniProtKB-SubCell"/>
</dbReference>
<keyword evidence="11" id="KW-0804">Transcription</keyword>
<dbReference type="InterPro" id="IPR001214">
    <property type="entry name" value="SET_dom"/>
</dbReference>
<dbReference type="SMART" id="SM00456">
    <property type="entry name" value="WW"/>
    <property type="match status" value="1"/>
</dbReference>
<comment type="catalytic activity">
    <reaction evidence="14">
        <text>L-lysyl(36)-[histone H3] + 3 S-adenosyl-L-methionine = N(6),N(6),N(6)-trimethyl-L-lysyl(36)-[histone H3] + 3 S-adenosyl-L-homocysteine + 3 H(+)</text>
        <dbReference type="Rhea" id="RHEA:60324"/>
        <dbReference type="Rhea" id="RHEA-COMP:9785"/>
        <dbReference type="Rhea" id="RHEA-COMP:15536"/>
        <dbReference type="ChEBI" id="CHEBI:15378"/>
        <dbReference type="ChEBI" id="CHEBI:29969"/>
        <dbReference type="ChEBI" id="CHEBI:57856"/>
        <dbReference type="ChEBI" id="CHEBI:59789"/>
        <dbReference type="ChEBI" id="CHEBI:61961"/>
        <dbReference type="EC" id="2.1.1.359"/>
    </reaction>
</comment>
<evidence type="ECO:0000256" key="4">
    <source>
        <dbReference type="ARBA" id="ARBA00018028"/>
    </source>
</evidence>
<dbReference type="AlphaFoldDB" id="A0A9P7BFU5"/>
<keyword evidence="12" id="KW-0539">Nucleus</keyword>
<keyword evidence="21" id="KW-1185">Reference proteome</keyword>
<feature type="compositionally biased region" description="Low complexity" evidence="15">
    <location>
        <begin position="624"/>
        <end position="657"/>
    </location>
</feature>
<evidence type="ECO:0000313" key="20">
    <source>
        <dbReference type="EMBL" id="KAG0687633.1"/>
    </source>
</evidence>
<dbReference type="InterPro" id="IPR001202">
    <property type="entry name" value="WW_dom"/>
</dbReference>
<dbReference type="CDD" id="cd00201">
    <property type="entry name" value="WW"/>
    <property type="match status" value="1"/>
</dbReference>
<dbReference type="PANTHER" id="PTHR22884">
    <property type="entry name" value="SET DOMAIN PROTEINS"/>
    <property type="match status" value="1"/>
</dbReference>
<dbReference type="GO" id="GO:0006355">
    <property type="term" value="P:regulation of DNA-templated transcription"/>
    <property type="evidence" value="ECO:0007669"/>
    <property type="project" value="InterPro"/>
</dbReference>
<dbReference type="Pfam" id="PF08236">
    <property type="entry name" value="SRI"/>
    <property type="match status" value="1"/>
</dbReference>
<feature type="domain" description="SET" evidence="17">
    <location>
        <begin position="120"/>
        <end position="237"/>
    </location>
</feature>
<evidence type="ECO:0000256" key="3">
    <source>
        <dbReference type="ARBA" id="ARBA00012178"/>
    </source>
</evidence>
<dbReference type="SMART" id="SM00508">
    <property type="entry name" value="PostSET"/>
    <property type="match status" value="1"/>
</dbReference>
<evidence type="ECO:0000256" key="7">
    <source>
        <dbReference type="ARBA" id="ARBA00022603"/>
    </source>
</evidence>
<dbReference type="InterPro" id="IPR036020">
    <property type="entry name" value="WW_dom_sf"/>
</dbReference>
<feature type="region of interest" description="Disordered" evidence="15">
    <location>
        <begin position="1"/>
        <end position="24"/>
    </location>
</feature>
<name>A0A9P7BFU5_9ASCO</name>
<feature type="domain" description="Post-SET" evidence="18">
    <location>
        <begin position="244"/>
        <end position="260"/>
    </location>
</feature>
<dbReference type="CDD" id="cd19172">
    <property type="entry name" value="SET_SETD2"/>
    <property type="match status" value="1"/>
</dbReference>
<evidence type="ECO:0000256" key="12">
    <source>
        <dbReference type="ARBA" id="ARBA00023242"/>
    </source>
</evidence>
<evidence type="ECO:0000313" key="21">
    <source>
        <dbReference type="Proteomes" id="UP000697127"/>
    </source>
</evidence>
<dbReference type="Gene3D" id="2.170.270.10">
    <property type="entry name" value="SET domain"/>
    <property type="match status" value="1"/>
</dbReference>
<protein>
    <recommendedName>
        <fullName evidence="4">Histone-lysine N-methyltransferase, H3 lysine-36 specific</fullName>
        <ecNumber evidence="3">2.1.1.359</ecNumber>
    </recommendedName>
    <alternativeName>
        <fullName evidence="13">SET domain-containing protein 2</fullName>
    </alternativeName>
</protein>
<dbReference type="GO" id="GO:0005634">
    <property type="term" value="C:nucleus"/>
    <property type="evidence" value="ECO:0007669"/>
    <property type="project" value="UniProtKB-SubCell"/>
</dbReference>
<dbReference type="InterPro" id="IPR003616">
    <property type="entry name" value="Post-SET_dom"/>
</dbReference>
<feature type="region of interest" description="Disordered" evidence="15">
    <location>
        <begin position="613"/>
        <end position="661"/>
    </location>
</feature>
<dbReference type="PROSITE" id="PS01159">
    <property type="entry name" value="WW_DOMAIN_1"/>
    <property type="match status" value="1"/>
</dbReference>
<evidence type="ECO:0000256" key="11">
    <source>
        <dbReference type="ARBA" id="ARBA00023163"/>
    </source>
</evidence>
<dbReference type="EMBL" id="PUHW01000234">
    <property type="protein sequence ID" value="KAG0687633.1"/>
    <property type="molecule type" value="Genomic_DNA"/>
</dbReference>